<evidence type="ECO:0000313" key="2">
    <source>
        <dbReference type="Proteomes" id="UP000634136"/>
    </source>
</evidence>
<reference evidence="1" key="1">
    <citation type="submission" date="2020-09" db="EMBL/GenBank/DDBJ databases">
        <title>Genome-Enabled Discovery of Anthraquinone Biosynthesis in Senna tora.</title>
        <authorList>
            <person name="Kang S.-H."/>
            <person name="Pandey R.P."/>
            <person name="Lee C.-M."/>
            <person name="Sim J.-S."/>
            <person name="Jeong J.-T."/>
            <person name="Choi B.-S."/>
            <person name="Jung M."/>
            <person name="Ginzburg D."/>
            <person name="Zhao K."/>
            <person name="Won S.Y."/>
            <person name="Oh T.-J."/>
            <person name="Yu Y."/>
            <person name="Kim N.-H."/>
            <person name="Lee O.R."/>
            <person name="Lee T.-H."/>
            <person name="Bashyal P."/>
            <person name="Kim T.-S."/>
            <person name="Lee W.-H."/>
            <person name="Kawkins C."/>
            <person name="Kim C.-K."/>
            <person name="Kim J.S."/>
            <person name="Ahn B.O."/>
            <person name="Rhee S.Y."/>
            <person name="Sohng J.K."/>
        </authorList>
    </citation>
    <scope>NUCLEOTIDE SEQUENCE</scope>
    <source>
        <tissue evidence="1">Leaf</tissue>
    </source>
</reference>
<sequence>MGQKTFIRWPATRLRPHRKGSGPSPFQGVHLLNCP</sequence>
<name>A0A834W740_9FABA</name>
<accession>A0A834W740</accession>
<gene>
    <name evidence="1" type="ORF">G2W53_034994</name>
</gene>
<organism evidence="1 2">
    <name type="scientific">Senna tora</name>
    <dbReference type="NCBI Taxonomy" id="362788"/>
    <lineage>
        <taxon>Eukaryota</taxon>
        <taxon>Viridiplantae</taxon>
        <taxon>Streptophyta</taxon>
        <taxon>Embryophyta</taxon>
        <taxon>Tracheophyta</taxon>
        <taxon>Spermatophyta</taxon>
        <taxon>Magnoliopsida</taxon>
        <taxon>eudicotyledons</taxon>
        <taxon>Gunneridae</taxon>
        <taxon>Pentapetalae</taxon>
        <taxon>rosids</taxon>
        <taxon>fabids</taxon>
        <taxon>Fabales</taxon>
        <taxon>Fabaceae</taxon>
        <taxon>Caesalpinioideae</taxon>
        <taxon>Cassia clade</taxon>
        <taxon>Senna</taxon>
    </lineage>
</organism>
<dbReference type="EMBL" id="JAAIUW010000011">
    <property type="protein sequence ID" value="KAF7808251.1"/>
    <property type="molecule type" value="Genomic_DNA"/>
</dbReference>
<dbReference type="Proteomes" id="UP000634136">
    <property type="component" value="Unassembled WGS sequence"/>
</dbReference>
<evidence type="ECO:0000313" key="1">
    <source>
        <dbReference type="EMBL" id="KAF7808251.1"/>
    </source>
</evidence>
<comment type="caution">
    <text evidence="1">The sequence shown here is derived from an EMBL/GenBank/DDBJ whole genome shotgun (WGS) entry which is preliminary data.</text>
</comment>
<keyword evidence="2" id="KW-1185">Reference proteome</keyword>
<protein>
    <submittedName>
        <fullName evidence="1">Uncharacterized protein</fullName>
    </submittedName>
</protein>
<proteinExistence type="predicted"/>
<dbReference type="AlphaFoldDB" id="A0A834W740"/>